<dbReference type="EMBL" id="AP015037">
    <property type="protein sequence ID" value="BAT83735.1"/>
    <property type="molecule type" value="Genomic_DNA"/>
</dbReference>
<organism evidence="1 2">
    <name type="scientific">Vigna angularis var. angularis</name>
    <dbReference type="NCBI Taxonomy" id="157739"/>
    <lineage>
        <taxon>Eukaryota</taxon>
        <taxon>Viridiplantae</taxon>
        <taxon>Streptophyta</taxon>
        <taxon>Embryophyta</taxon>
        <taxon>Tracheophyta</taxon>
        <taxon>Spermatophyta</taxon>
        <taxon>Magnoliopsida</taxon>
        <taxon>eudicotyledons</taxon>
        <taxon>Gunneridae</taxon>
        <taxon>Pentapetalae</taxon>
        <taxon>rosids</taxon>
        <taxon>fabids</taxon>
        <taxon>Fabales</taxon>
        <taxon>Fabaceae</taxon>
        <taxon>Papilionoideae</taxon>
        <taxon>50 kb inversion clade</taxon>
        <taxon>NPAAA clade</taxon>
        <taxon>indigoferoid/millettioid clade</taxon>
        <taxon>Phaseoleae</taxon>
        <taxon>Vigna</taxon>
    </lineage>
</organism>
<name>A0A0S3RT04_PHAAN</name>
<sequence length="149" mass="16729">MKGVTSSKSCTSKSSITQQLPCPKLGEEAHRSTLEKLHVLAFNHNLHFHGPVEASSLEEAHGHHMETVTCSVTLVGAWEVSRPAHPARGDVCPAVATPIQGNWFSMRFIFFLSCTWKYYFFYERRSRVNGSVGDGDVPRRWGSSWMMMA</sequence>
<reference evidence="1 2" key="1">
    <citation type="journal article" date="2015" name="Sci. Rep.">
        <title>The power of single molecule real-time sequencing technology in the de novo assembly of a eukaryotic genome.</title>
        <authorList>
            <person name="Sakai H."/>
            <person name="Naito K."/>
            <person name="Ogiso-Tanaka E."/>
            <person name="Takahashi Y."/>
            <person name="Iseki K."/>
            <person name="Muto C."/>
            <person name="Satou K."/>
            <person name="Teruya K."/>
            <person name="Shiroma A."/>
            <person name="Shimoji M."/>
            <person name="Hirano T."/>
            <person name="Itoh T."/>
            <person name="Kaga A."/>
            <person name="Tomooka N."/>
        </authorList>
    </citation>
    <scope>NUCLEOTIDE SEQUENCE [LARGE SCALE GENOMIC DNA]</scope>
    <source>
        <strain evidence="2">cv. Shumari</strain>
    </source>
</reference>
<evidence type="ECO:0000313" key="1">
    <source>
        <dbReference type="EMBL" id="BAT83735.1"/>
    </source>
</evidence>
<proteinExistence type="predicted"/>
<protein>
    <submittedName>
        <fullName evidence="1">Uncharacterized protein</fullName>
    </submittedName>
</protein>
<evidence type="ECO:0000313" key="2">
    <source>
        <dbReference type="Proteomes" id="UP000291084"/>
    </source>
</evidence>
<gene>
    <name evidence="1" type="primary">Vigan.04G093700</name>
    <name evidence="1" type="ORF">VIGAN_04093700</name>
</gene>
<dbReference type="AlphaFoldDB" id="A0A0S3RT04"/>
<keyword evidence="2" id="KW-1185">Reference proteome</keyword>
<accession>A0A0S3RT04</accession>
<dbReference type="Proteomes" id="UP000291084">
    <property type="component" value="Chromosome 4"/>
</dbReference>